<organism evidence="2 3">
    <name type="scientific">Roseimaritima ulvae</name>
    <dbReference type="NCBI Taxonomy" id="980254"/>
    <lineage>
        <taxon>Bacteria</taxon>
        <taxon>Pseudomonadati</taxon>
        <taxon>Planctomycetota</taxon>
        <taxon>Planctomycetia</taxon>
        <taxon>Pirellulales</taxon>
        <taxon>Pirellulaceae</taxon>
        <taxon>Roseimaritima</taxon>
    </lineage>
</organism>
<reference evidence="2 3" key="1">
    <citation type="submission" date="2019-08" db="EMBL/GenBank/DDBJ databases">
        <title>Deep-cultivation of Planctomycetes and their phenomic and genomic characterization uncovers novel biology.</title>
        <authorList>
            <person name="Wiegand S."/>
            <person name="Jogler M."/>
            <person name="Boedeker C."/>
            <person name="Pinto D."/>
            <person name="Vollmers J."/>
            <person name="Rivas-Marin E."/>
            <person name="Kohn T."/>
            <person name="Peeters S.H."/>
            <person name="Heuer A."/>
            <person name="Rast P."/>
            <person name="Oberbeckmann S."/>
            <person name="Bunk B."/>
            <person name="Jeske O."/>
            <person name="Meyerdierks A."/>
            <person name="Storesund J.E."/>
            <person name="Kallscheuer N."/>
            <person name="Luecker S."/>
            <person name="Lage O.M."/>
            <person name="Pohl T."/>
            <person name="Merkel B.J."/>
            <person name="Hornburger P."/>
            <person name="Mueller R.-W."/>
            <person name="Bruemmer F."/>
            <person name="Labrenz M."/>
            <person name="Spormann A.M."/>
            <person name="Op den Camp H."/>
            <person name="Overmann J."/>
            <person name="Amann R."/>
            <person name="Jetten M.S.M."/>
            <person name="Mascher T."/>
            <person name="Medema M.H."/>
            <person name="Devos D.P."/>
            <person name="Kaster A.-K."/>
            <person name="Ovreas L."/>
            <person name="Rohde M."/>
            <person name="Galperin M.Y."/>
            <person name="Jogler C."/>
        </authorList>
    </citation>
    <scope>NUCLEOTIDE SEQUENCE [LARGE SCALE GENOMIC DNA]</scope>
    <source>
        <strain evidence="2 3">UC8</strain>
    </source>
</reference>
<dbReference type="Proteomes" id="UP000325286">
    <property type="component" value="Chromosome"/>
</dbReference>
<sequence>MDTMAFRLSAQPASLSQWIHTLRSMLQILGRVGIWGTIAWVVILTVVPAQGLYYWFFEQSHPLFVWACLALVLIAAWGAWGPQSLLVRFSGSLALASLMVANLAFSASTIQKFSVLDGLALLGAFWLIPWLLLWGLRSIPRIGLQIGKQQDGEVRIVERPLGKRDVIATISFFAVILYAYAQAFPAAAPAGESWMESSRRSWGEGLSMGLMLTGVVAFALWSGLNRRKWLFVTVFGLLSLVCLNAFGSTLADNEFEIRLLPFLYALAAVIYIPVCLRWAGYRVVRRHQAVIVGTEQTEQVTTGRRASLWGSSLPVLVVALAWIVTANLSGAITRHALHYTGKFFYDRPDSPYHSEHTLEATLPSIHAERVLHSPLFRSLSVLTVSDAGEVNETLAEAALLHDQLRT</sequence>
<keyword evidence="1" id="KW-1133">Transmembrane helix</keyword>
<feature type="transmembrane region" description="Helical" evidence="1">
    <location>
        <begin position="92"/>
        <end position="110"/>
    </location>
</feature>
<feature type="transmembrane region" description="Helical" evidence="1">
    <location>
        <begin position="205"/>
        <end position="222"/>
    </location>
</feature>
<dbReference type="KEGG" id="rul:UC8_39430"/>
<keyword evidence="1" id="KW-0812">Transmembrane</keyword>
<feature type="transmembrane region" description="Helical" evidence="1">
    <location>
        <begin position="63"/>
        <end position="80"/>
    </location>
</feature>
<evidence type="ECO:0000313" key="2">
    <source>
        <dbReference type="EMBL" id="QEG41915.1"/>
    </source>
</evidence>
<name>A0A5B9QX02_9BACT</name>
<dbReference type="AlphaFoldDB" id="A0A5B9QX02"/>
<keyword evidence="3" id="KW-1185">Reference proteome</keyword>
<feature type="transmembrane region" description="Helical" evidence="1">
    <location>
        <begin position="306"/>
        <end position="324"/>
    </location>
</feature>
<feature type="transmembrane region" description="Helical" evidence="1">
    <location>
        <begin position="166"/>
        <end position="185"/>
    </location>
</feature>
<protein>
    <submittedName>
        <fullName evidence="2">Uncharacterized protein</fullName>
    </submittedName>
</protein>
<gene>
    <name evidence="2" type="ORF">UC8_39430</name>
</gene>
<dbReference type="EMBL" id="CP042914">
    <property type="protein sequence ID" value="QEG41915.1"/>
    <property type="molecule type" value="Genomic_DNA"/>
</dbReference>
<feature type="transmembrane region" description="Helical" evidence="1">
    <location>
        <begin position="116"/>
        <end position="136"/>
    </location>
</feature>
<evidence type="ECO:0000256" key="1">
    <source>
        <dbReference type="SAM" id="Phobius"/>
    </source>
</evidence>
<evidence type="ECO:0000313" key="3">
    <source>
        <dbReference type="Proteomes" id="UP000325286"/>
    </source>
</evidence>
<feature type="transmembrane region" description="Helical" evidence="1">
    <location>
        <begin position="32"/>
        <end position="57"/>
    </location>
</feature>
<keyword evidence="1" id="KW-0472">Membrane</keyword>
<feature type="transmembrane region" description="Helical" evidence="1">
    <location>
        <begin position="259"/>
        <end position="279"/>
    </location>
</feature>
<proteinExistence type="predicted"/>
<accession>A0A5B9QX02</accession>
<feature type="transmembrane region" description="Helical" evidence="1">
    <location>
        <begin position="229"/>
        <end position="247"/>
    </location>
</feature>